<sequence length="74" mass="8804">MVKKTQQSHEDESFEQLVERVRNSFQHEMEMRLCPNDLATKQIEQEIDVLYDFPEESVLPYGHVYHSICLLHLA</sequence>
<evidence type="ECO:0000313" key="1">
    <source>
        <dbReference type="EMBL" id="KAH7569267.1"/>
    </source>
</evidence>
<proteinExistence type="predicted"/>
<protein>
    <submittedName>
        <fullName evidence="1">Uncharacterized protein</fullName>
    </submittedName>
</protein>
<gene>
    <name evidence="1" type="ORF">JRO89_XS06G0134300</name>
</gene>
<dbReference type="EMBL" id="JAFEMO010000006">
    <property type="protein sequence ID" value="KAH7569267.1"/>
    <property type="molecule type" value="Genomic_DNA"/>
</dbReference>
<accession>A0ABQ8HY17</accession>
<keyword evidence="2" id="KW-1185">Reference proteome</keyword>
<name>A0ABQ8HY17_9ROSI</name>
<reference evidence="1 2" key="1">
    <citation type="submission" date="2021-02" db="EMBL/GenBank/DDBJ databases">
        <title>Plant Genome Project.</title>
        <authorList>
            <person name="Zhang R.-G."/>
        </authorList>
    </citation>
    <scope>NUCLEOTIDE SEQUENCE [LARGE SCALE GENOMIC DNA]</scope>
    <source>
        <tissue evidence="1">Leaves</tissue>
    </source>
</reference>
<evidence type="ECO:0000313" key="2">
    <source>
        <dbReference type="Proteomes" id="UP000827721"/>
    </source>
</evidence>
<comment type="caution">
    <text evidence="1">The sequence shown here is derived from an EMBL/GenBank/DDBJ whole genome shotgun (WGS) entry which is preliminary data.</text>
</comment>
<dbReference type="Proteomes" id="UP000827721">
    <property type="component" value="Unassembled WGS sequence"/>
</dbReference>
<organism evidence="1 2">
    <name type="scientific">Xanthoceras sorbifolium</name>
    <dbReference type="NCBI Taxonomy" id="99658"/>
    <lineage>
        <taxon>Eukaryota</taxon>
        <taxon>Viridiplantae</taxon>
        <taxon>Streptophyta</taxon>
        <taxon>Embryophyta</taxon>
        <taxon>Tracheophyta</taxon>
        <taxon>Spermatophyta</taxon>
        <taxon>Magnoliopsida</taxon>
        <taxon>eudicotyledons</taxon>
        <taxon>Gunneridae</taxon>
        <taxon>Pentapetalae</taxon>
        <taxon>rosids</taxon>
        <taxon>malvids</taxon>
        <taxon>Sapindales</taxon>
        <taxon>Sapindaceae</taxon>
        <taxon>Xanthoceroideae</taxon>
        <taxon>Xanthoceras</taxon>
    </lineage>
</organism>